<reference evidence="2" key="1">
    <citation type="journal article" date="2014" name="Genome Announc.">
        <title>Draft Genome Sequence of Mycobacterium triplex DSM 44626.</title>
        <authorList>
            <person name="Sassi M."/>
            <person name="Croce O."/>
            <person name="Robert C."/>
            <person name="Raoult D."/>
            <person name="Drancourt M."/>
        </authorList>
    </citation>
    <scope>NUCLEOTIDE SEQUENCE [LARGE SCALE GENOMIC DNA]</scope>
    <source>
        <strain evidence="2">DSM 44626</strain>
    </source>
</reference>
<dbReference type="eggNOG" id="COG5635">
    <property type="taxonomic scope" value="Bacteria"/>
</dbReference>
<dbReference type="AlphaFoldDB" id="A0A024K7V8"/>
<dbReference type="HOGENOM" id="CLU_009018_0_0_11"/>
<dbReference type="OrthoDB" id="5379188at2"/>
<dbReference type="EMBL" id="LQPY01000014">
    <property type="protein sequence ID" value="ORX05440.1"/>
    <property type="molecule type" value="Genomic_DNA"/>
</dbReference>
<dbReference type="SUPFAM" id="SSF52540">
    <property type="entry name" value="P-loop containing nucleoside triphosphate hydrolases"/>
    <property type="match status" value="1"/>
</dbReference>
<dbReference type="Pfam" id="PF13391">
    <property type="entry name" value="HNH_2"/>
    <property type="match status" value="1"/>
</dbReference>
<protein>
    <submittedName>
        <fullName evidence="2">Putative NTPase (NACHT family)</fullName>
    </submittedName>
</protein>
<sequence length="1148" mass="127793">MTISAQARKLLWGRAHNLCSFATCWQSLTADEVDARTGDGFAVVVGEEAHIRSGSSGGPRYDPDYPRADIDKYENLMLLCPTHHSLIDAHDGDAYDAETLVTMKRRHEEHQGRKDRITSTVRLYVGNQYEIDDRVLFEQVDLHGPSVDAMFVDVPFACSPDTAIAEVIERIAAEHPGDAEALAGAGGKVVAGAAQALLHPDWRGNALLVGGPGQGKSTLLQYVCQFHRSRMLNKSSYAGDDQQLAQVTRTPRVAIRLDLRRYAQWAIAKAPVAKNKKGKPAASPAWRSIEQYIVAEVKKGSGGHEFSLEDLATLVSTEPVLIALDGLDEVANIDQRLHVGDQIVEMYARQKVDARDLVVIVATRPGATTSRLWSSRDFPRFTLQRLSQGLRIQYLRKWSAVAGLNEEATDKLQATFMDNQHVPHIRELASYPMQLAILLHLLHRRQLLPQQRTELYAEYLKTFLDREQTAEKEPLLADQRDTIVSVHAYLGWYLQTRAEEGTGAGSISRSELRTVLREHLEGQEYGQQFADRLFSAISTRVLCLVERETDRFQFEVQSLREYFTALYIFQNAPPKGVGNSRDDCLDALLQRPYWSNVCRFFVGMFSKVEVRGIRQNLRQLSTATGDLALHPMLRSMAAQFLDDRTYVGQADEPMQEVVNFVLEGPGVILAADGLLDANGPHLQFSERAGQSQAVRHLKARLGQEASLEMRSAIAALLRRHGTTDDLHQWWWAQTAPTLAWLQTAAELGVLRELSDPENDTLAATLIALSPETVWLATLLHQGGYNGRHGEIISLCKTDINDGAADAITPSPLTSVAPLVQCAAKAQLRPHTDAAQQRARRTRIRQRGHTGDALLGEITELSNYLSEKPLSDATATDWFNRLKRIAQTWGDGWVLRQAIATVPADLDLQRLADRAGADEPTLASAALWEHDARSHTKDAQWWQQSLSSCESDLDRRHWVFSVLSIARPQAVLDVTPRLNEVVSALSPKHYAAVRYSLGWFTKSSVARELVFAEPLRLKQVEVSPRLLWLIHVVGTEATIEWADRRLETGFESLLQPGLGDMRPLLRTVGSRTTVKAKQLKHSRSLLPLGGWASDIKLGALSFELAREILRDPDQWPGDLAQRAAEKIGTRLASKASTLAATAHADAWFT</sequence>
<accession>A0A024K7V8</accession>
<feature type="domain" description="HNH nuclease" evidence="1">
    <location>
        <begin position="47"/>
        <end position="90"/>
    </location>
</feature>
<organism evidence="2">
    <name type="scientific">Mycobacterium triplex</name>
    <dbReference type="NCBI Taxonomy" id="47839"/>
    <lineage>
        <taxon>Bacteria</taxon>
        <taxon>Bacillati</taxon>
        <taxon>Actinomycetota</taxon>
        <taxon>Actinomycetes</taxon>
        <taxon>Mycobacteriales</taxon>
        <taxon>Mycobacteriaceae</taxon>
        <taxon>Mycobacterium</taxon>
        <taxon>Mycobacterium simiae complex</taxon>
    </lineage>
</organism>
<dbReference type="Proteomes" id="UP000028880">
    <property type="component" value="Unassembled WGS sequence"/>
</dbReference>
<evidence type="ECO:0000313" key="2">
    <source>
        <dbReference type="EMBL" id="CDO91637.1"/>
    </source>
</evidence>
<gene>
    <name evidence="3" type="ORF">AWC29_11425</name>
    <name evidence="2" type="ORF">BN973_06046</name>
</gene>
<dbReference type="EMBL" id="HG964448">
    <property type="protein sequence ID" value="CDO91637.1"/>
    <property type="molecule type" value="Genomic_DNA"/>
</dbReference>
<evidence type="ECO:0000313" key="3">
    <source>
        <dbReference type="EMBL" id="ORX05440.1"/>
    </source>
</evidence>
<proteinExistence type="predicted"/>
<name>A0A024K7V8_9MYCO</name>
<evidence type="ECO:0000259" key="1">
    <source>
        <dbReference type="Pfam" id="PF13391"/>
    </source>
</evidence>
<dbReference type="RefSeq" id="WP_051641742.1">
    <property type="nucleotide sequence ID" value="NZ_HG964448.1"/>
</dbReference>
<dbReference type="Proteomes" id="UP000193710">
    <property type="component" value="Unassembled WGS sequence"/>
</dbReference>
<keyword evidence="4" id="KW-1185">Reference proteome</keyword>
<reference evidence="3 4" key="3">
    <citation type="submission" date="2016-01" db="EMBL/GenBank/DDBJ databases">
        <title>The new phylogeny of the genus Mycobacterium.</title>
        <authorList>
            <person name="Tarcisio F."/>
            <person name="Conor M."/>
            <person name="Antonella G."/>
            <person name="Elisabetta G."/>
            <person name="Giulia F.S."/>
            <person name="Sara T."/>
            <person name="Anna F."/>
            <person name="Clotilde B."/>
            <person name="Roberto B."/>
            <person name="Veronica D.S."/>
            <person name="Fabio R."/>
            <person name="Monica P."/>
            <person name="Olivier J."/>
            <person name="Enrico T."/>
            <person name="Nicola S."/>
        </authorList>
    </citation>
    <scope>NUCLEOTIDE SEQUENCE [LARGE SCALE GENOMIC DNA]</scope>
    <source>
        <strain evidence="3 4">DSM 44626</strain>
    </source>
</reference>
<evidence type="ECO:0000313" key="4">
    <source>
        <dbReference type="Proteomes" id="UP000193710"/>
    </source>
</evidence>
<dbReference type="InterPro" id="IPR003615">
    <property type="entry name" value="HNH_nuc"/>
</dbReference>
<dbReference type="STRING" id="47839.BN973_06046"/>
<dbReference type="eggNOG" id="COG1403">
    <property type="taxonomic scope" value="Bacteria"/>
</dbReference>
<reference evidence="2" key="2">
    <citation type="submission" date="2014-04" db="EMBL/GenBank/DDBJ databases">
        <authorList>
            <person name="Urmite Genomes U."/>
        </authorList>
    </citation>
    <scope>NUCLEOTIDE SEQUENCE</scope>
    <source>
        <strain evidence="2">DSM 44626</strain>
    </source>
</reference>
<dbReference type="Gene3D" id="3.40.50.300">
    <property type="entry name" value="P-loop containing nucleotide triphosphate hydrolases"/>
    <property type="match status" value="1"/>
</dbReference>
<dbReference type="CDD" id="cd00085">
    <property type="entry name" value="HNHc"/>
    <property type="match status" value="1"/>
</dbReference>
<dbReference type="InterPro" id="IPR027417">
    <property type="entry name" value="P-loop_NTPase"/>
</dbReference>